<comment type="caution">
    <text evidence="2">The sequence shown here is derived from an EMBL/GenBank/DDBJ whole genome shotgun (WGS) entry which is preliminary data.</text>
</comment>
<name>A0A8H4WTQ6_9HYPO</name>
<reference evidence="2" key="1">
    <citation type="journal article" date="2020" name="BMC Genomics">
        <title>Correction to: Identification and distribution of gene clusters required for synthesis of sphingolipid metabolism inhibitors in diverse species of the filamentous fungus Fusarium.</title>
        <authorList>
            <person name="Kim H.S."/>
            <person name="Lohmar J.M."/>
            <person name="Busman M."/>
            <person name="Brown D.W."/>
            <person name="Naumann T.A."/>
            <person name="Divon H.H."/>
            <person name="Lysoe E."/>
            <person name="Uhlig S."/>
            <person name="Proctor R.H."/>
        </authorList>
    </citation>
    <scope>NUCLEOTIDE SEQUENCE</scope>
    <source>
        <strain evidence="2">NRRL 20472</strain>
    </source>
</reference>
<dbReference type="Pfam" id="PF06985">
    <property type="entry name" value="HET"/>
    <property type="match status" value="1"/>
</dbReference>
<dbReference type="OrthoDB" id="4685598at2759"/>
<sequence>MEDGFTDEEPWLVYPSPTVKSVADCITGWLNSCLKTHHNCKQVAKAKRRDRSSSALPRRLIDLGDRQSKQWRIVQTEGKSRKYGTYCALSHRWSDNTPKLLGKNIEEYHNYQDQGHLPQDYQDIMALCRVLSIRYLWIDSLCILQDSVADFNHEAATMMDIYANAILTFSICWECSDAGLFSQRNRGPNARPGPMPSASRPNVFDSFSNAIPWRVKRLFARREAHLPKCLLFNHEWDINVSDALVNTRGWVLQEKILSARIVYLGNDQLYWECHDCRISESEPYGTYISAGPRQDLYLRTNQPDWLARTSWPETIETYTNCELTYEEDRLTAISGLARCFGRVFRGEYLAGIWADFWIYDLLWDPASAHEENNIRRFRRSVNTSDKPPNIPSWSWAAFPGPVKMHRAENLQMKISYAGPCFTPDGPRKHESDEQMPLAILAKNFERVKDLDRFKEVSSSNGKVQLSVDEPNGEDGPLGLPSLFDDPDGEHNPVGLPGIRLAPLGSRKEREAVDKWRPIRGLIVQERVSSLSDTEKVNERHIRNFFRIGTFMEASTVTRIAISVDRVDEIFDRLESLESTFQTTISRQRERSPVLTPYPVSRHGEAISPEDGVVAASSVHSTGPGTQTSLSQFANNNVFNTTMDIPLSHSSTTGNLLRSAPAKALLGHYPPDLFLHIELRRPIPEGLRLHAVPASQLVHRFHPILDQRAFRELYDQTLEHGPRPDLSSALVLVVLALGTVAAETPNRMDACWSPGIRYFTPAVRLLLTESLSSFGGNALLPQALYLAALYYSYLSRPLLAWRLVHIASTDVQHYWIRSEKLLRDGQGGSQDQSILRVFWAILVLECDILAEHHLPRSGIEKIVDKLPYPWSDGPSEPYMHRWLADLSSRRLLNRIHYVLYAEAEPGTGDGAVDNSEETLSNLPNLAHELNRQLGAWYHLLPHSIRPNLEVPPIGIDDTMVTIRYHTTGDIIYRPFLYQIFECSGTCSSRAHSIVRESFTRDHGCRATAVIRCLFKT</sequence>
<dbReference type="PANTHER" id="PTHR33112:SF16">
    <property type="entry name" value="HETEROKARYON INCOMPATIBILITY DOMAIN-CONTAINING PROTEIN"/>
    <property type="match status" value="1"/>
</dbReference>
<accession>A0A8H4WTQ6</accession>
<dbReference type="Proteomes" id="UP000622797">
    <property type="component" value="Unassembled WGS sequence"/>
</dbReference>
<dbReference type="AlphaFoldDB" id="A0A8H4WTQ6"/>
<dbReference type="EMBL" id="JABEXW010001000">
    <property type="protein sequence ID" value="KAF4949625.1"/>
    <property type="molecule type" value="Genomic_DNA"/>
</dbReference>
<protein>
    <recommendedName>
        <fullName evidence="1">Heterokaryon incompatibility domain-containing protein</fullName>
    </recommendedName>
</protein>
<evidence type="ECO:0000313" key="2">
    <source>
        <dbReference type="EMBL" id="KAF4949625.1"/>
    </source>
</evidence>
<dbReference type="CDD" id="cd12148">
    <property type="entry name" value="fungal_TF_MHR"/>
    <property type="match status" value="1"/>
</dbReference>
<evidence type="ECO:0000259" key="1">
    <source>
        <dbReference type="Pfam" id="PF06985"/>
    </source>
</evidence>
<feature type="domain" description="Heterokaryon incompatibility" evidence="1">
    <location>
        <begin position="86"/>
        <end position="254"/>
    </location>
</feature>
<evidence type="ECO:0000313" key="3">
    <source>
        <dbReference type="Proteomes" id="UP000622797"/>
    </source>
</evidence>
<dbReference type="PANTHER" id="PTHR33112">
    <property type="entry name" value="DOMAIN PROTEIN, PUTATIVE-RELATED"/>
    <property type="match status" value="1"/>
</dbReference>
<dbReference type="InterPro" id="IPR010730">
    <property type="entry name" value="HET"/>
</dbReference>
<reference evidence="2" key="2">
    <citation type="submission" date="2020-05" db="EMBL/GenBank/DDBJ databases">
        <authorList>
            <person name="Kim H.-S."/>
            <person name="Proctor R.H."/>
            <person name="Brown D.W."/>
        </authorList>
    </citation>
    <scope>NUCLEOTIDE SEQUENCE</scope>
    <source>
        <strain evidence="2">NRRL 20472</strain>
    </source>
</reference>
<proteinExistence type="predicted"/>
<gene>
    <name evidence="2" type="ORF">FSARC_13418</name>
</gene>
<keyword evidence="3" id="KW-1185">Reference proteome</keyword>
<organism evidence="2 3">
    <name type="scientific">Fusarium sarcochroum</name>
    <dbReference type="NCBI Taxonomy" id="1208366"/>
    <lineage>
        <taxon>Eukaryota</taxon>
        <taxon>Fungi</taxon>
        <taxon>Dikarya</taxon>
        <taxon>Ascomycota</taxon>
        <taxon>Pezizomycotina</taxon>
        <taxon>Sordariomycetes</taxon>
        <taxon>Hypocreomycetidae</taxon>
        <taxon>Hypocreales</taxon>
        <taxon>Nectriaceae</taxon>
        <taxon>Fusarium</taxon>
        <taxon>Fusarium lateritium species complex</taxon>
    </lineage>
</organism>